<reference evidence="7" key="1">
    <citation type="submission" date="2021-02" db="EMBL/GenBank/DDBJ databases">
        <authorList>
            <person name="Nieuwenhuis M."/>
            <person name="Van De Peppel L.J.J."/>
        </authorList>
    </citation>
    <scope>NUCLEOTIDE SEQUENCE</scope>
    <source>
        <strain evidence="7">D49</strain>
    </source>
</reference>
<reference evidence="7" key="2">
    <citation type="submission" date="2021-10" db="EMBL/GenBank/DDBJ databases">
        <title>Phylogenomics reveals ancestral predisposition of the termite-cultivated fungus Termitomyces towards a domesticated lifestyle.</title>
        <authorList>
            <person name="Auxier B."/>
            <person name="Grum-Grzhimaylo A."/>
            <person name="Cardenas M.E."/>
            <person name="Lodge J.D."/>
            <person name="Laessoe T."/>
            <person name="Pedersen O."/>
            <person name="Smith M.E."/>
            <person name="Kuyper T.W."/>
            <person name="Franco-Molano E.A."/>
            <person name="Baroni T.J."/>
            <person name="Aanen D.K."/>
        </authorList>
    </citation>
    <scope>NUCLEOTIDE SEQUENCE</scope>
    <source>
        <strain evidence="7">D49</strain>
    </source>
</reference>
<dbReference type="GO" id="GO:0016020">
    <property type="term" value="C:membrane"/>
    <property type="evidence" value="ECO:0007669"/>
    <property type="project" value="UniProtKB-SubCell"/>
</dbReference>
<feature type="transmembrane region" description="Helical" evidence="6">
    <location>
        <begin position="138"/>
        <end position="165"/>
    </location>
</feature>
<feature type="transmembrane region" description="Helical" evidence="6">
    <location>
        <begin position="180"/>
        <end position="202"/>
    </location>
</feature>
<name>A0A9P7KJ84_9AGAR</name>
<evidence type="ECO:0000256" key="3">
    <source>
        <dbReference type="ARBA" id="ARBA00022989"/>
    </source>
</evidence>
<proteinExistence type="predicted"/>
<evidence type="ECO:0000256" key="4">
    <source>
        <dbReference type="ARBA" id="ARBA00023136"/>
    </source>
</evidence>
<keyword evidence="2 6" id="KW-0812">Transmembrane</keyword>
<feature type="transmembrane region" description="Helical" evidence="6">
    <location>
        <begin position="304"/>
        <end position="325"/>
    </location>
</feature>
<dbReference type="EMBL" id="JABCKI010000432">
    <property type="protein sequence ID" value="KAG5650505.1"/>
    <property type="molecule type" value="Genomic_DNA"/>
</dbReference>
<evidence type="ECO:0008006" key="9">
    <source>
        <dbReference type="Google" id="ProtNLM"/>
    </source>
</evidence>
<dbReference type="Proteomes" id="UP000717328">
    <property type="component" value="Unassembled WGS sequence"/>
</dbReference>
<sequence length="415" mass="45746">MHPRSSRPASVSSHANSAYSHAGSTRHMLSDSNGGGPLNVPYAGIAHGQSASSTVSLSVNYLPSKFSATLLAPGGSLTRKRKGGKGDIDPGFPKQGGGVEAFRSGEARMGVDDDYDAPVFGGKNGGKKKRLRWNRFKWILFFANICLTLYSLLSLIFCLLTWFNIWTHADIVRVGNQPELIVSTLAASFGVFTSLIGWAGVLLNNRSFLAVYTFFLWITFAFLVVPGYISYRRQAFNLEGKINAQWSRELGPQGRARIQTQLECCGYFSPFVEATVTQTCYARSVLDGCKKPYLDFERMVLRRWYIASFSLVPLHILVMLAGLLCSNHVTYRFGKGMMPKAYRLSLSSMAVIMDNYANQLAEQYGEEVASEILAKSRSNLHLDTMQSMPYTRPSPGNAYHAKYDSVGGRAPEGAS</sequence>
<evidence type="ECO:0000313" key="8">
    <source>
        <dbReference type="Proteomes" id="UP000717328"/>
    </source>
</evidence>
<keyword evidence="3 6" id="KW-1133">Transmembrane helix</keyword>
<evidence type="ECO:0000256" key="2">
    <source>
        <dbReference type="ARBA" id="ARBA00022692"/>
    </source>
</evidence>
<feature type="transmembrane region" description="Helical" evidence="6">
    <location>
        <begin position="209"/>
        <end position="229"/>
    </location>
</feature>
<dbReference type="AlphaFoldDB" id="A0A9P7KJ84"/>
<protein>
    <recommendedName>
        <fullName evidence="9">Tetraspanin Tsp2 family</fullName>
    </recommendedName>
</protein>
<evidence type="ECO:0000313" key="7">
    <source>
        <dbReference type="EMBL" id="KAG5650505.1"/>
    </source>
</evidence>
<evidence type="ECO:0000256" key="1">
    <source>
        <dbReference type="ARBA" id="ARBA00004141"/>
    </source>
</evidence>
<accession>A0A9P7KJ84</accession>
<dbReference type="InterPro" id="IPR018499">
    <property type="entry name" value="Tetraspanin/Peripherin"/>
</dbReference>
<comment type="caution">
    <text evidence="7">The sequence shown here is derived from an EMBL/GenBank/DDBJ whole genome shotgun (WGS) entry which is preliminary data.</text>
</comment>
<dbReference type="OrthoDB" id="2156690at2759"/>
<feature type="region of interest" description="Disordered" evidence="5">
    <location>
        <begin position="1"/>
        <end position="35"/>
    </location>
</feature>
<evidence type="ECO:0000256" key="6">
    <source>
        <dbReference type="SAM" id="Phobius"/>
    </source>
</evidence>
<organism evidence="7 8">
    <name type="scientific">Sphagnurus paluster</name>
    <dbReference type="NCBI Taxonomy" id="117069"/>
    <lineage>
        <taxon>Eukaryota</taxon>
        <taxon>Fungi</taxon>
        <taxon>Dikarya</taxon>
        <taxon>Basidiomycota</taxon>
        <taxon>Agaricomycotina</taxon>
        <taxon>Agaricomycetes</taxon>
        <taxon>Agaricomycetidae</taxon>
        <taxon>Agaricales</taxon>
        <taxon>Tricholomatineae</taxon>
        <taxon>Lyophyllaceae</taxon>
        <taxon>Sphagnurus</taxon>
    </lineage>
</organism>
<keyword evidence="8" id="KW-1185">Reference proteome</keyword>
<feature type="compositionally biased region" description="Polar residues" evidence="5">
    <location>
        <begin position="7"/>
        <end position="23"/>
    </location>
</feature>
<feature type="region of interest" description="Disordered" evidence="5">
    <location>
        <begin position="77"/>
        <end position="97"/>
    </location>
</feature>
<keyword evidence="4 6" id="KW-0472">Membrane</keyword>
<comment type="subcellular location">
    <subcellularLocation>
        <location evidence="1">Membrane</location>
        <topology evidence="1">Multi-pass membrane protein</topology>
    </subcellularLocation>
</comment>
<dbReference type="Pfam" id="PF00335">
    <property type="entry name" value="Tetraspanin"/>
    <property type="match status" value="1"/>
</dbReference>
<gene>
    <name evidence="7" type="ORF">H0H81_012005</name>
</gene>
<evidence type="ECO:0000256" key="5">
    <source>
        <dbReference type="SAM" id="MobiDB-lite"/>
    </source>
</evidence>